<dbReference type="AlphaFoldDB" id="A0A9P3C2Z7"/>
<dbReference type="GO" id="GO:0003824">
    <property type="term" value="F:catalytic activity"/>
    <property type="evidence" value="ECO:0007669"/>
    <property type="project" value="InterPro"/>
</dbReference>
<sequence>MISYSRHIRRQQFTIAIICALPHESRAVEAVFDEIFDCGGGTDLASHPRDKNKYTVGRIGQHYVVLVHMAAMGKLYASSAAASISLSYPSIKLALIVGVCGGVPYTQDGHARFLGDVIISTELLLYDETNVLAFDNLNPLSFNTGNRVQANGKPQALIHKLYSARGYQCLVVNTANNLALALNMLGAEEFGYPGMDKDRLFPPSYQHQHRSPVQCDVCSSPGNRKQFCRQAFKSTCEQLGCVRDAARLQRVRTKPSDESSPDPRPTIHFGPIATGDSVIMCGEKRDQLAASAGVVGFEMEAAGVWRRFPTVVIKGVCDYADCHKSKRWQNYAAVCAASCAKAFLLEYTA</sequence>
<gene>
    <name evidence="2" type="ORF">Aspvir_002302</name>
</gene>
<dbReference type="SUPFAM" id="SSF53167">
    <property type="entry name" value="Purine and uridine phosphorylases"/>
    <property type="match status" value="1"/>
</dbReference>
<dbReference type="EMBL" id="BOPL01000011">
    <property type="protein sequence ID" value="GIK06652.1"/>
    <property type="molecule type" value="Genomic_DNA"/>
</dbReference>
<keyword evidence="3" id="KW-1185">Reference proteome</keyword>
<organism evidence="2 3">
    <name type="scientific">Aspergillus viridinutans</name>
    <dbReference type="NCBI Taxonomy" id="75553"/>
    <lineage>
        <taxon>Eukaryota</taxon>
        <taxon>Fungi</taxon>
        <taxon>Dikarya</taxon>
        <taxon>Ascomycota</taxon>
        <taxon>Pezizomycotina</taxon>
        <taxon>Eurotiomycetes</taxon>
        <taxon>Eurotiomycetidae</taxon>
        <taxon>Eurotiales</taxon>
        <taxon>Aspergillaceae</taxon>
        <taxon>Aspergillus</taxon>
        <taxon>Aspergillus subgen. Fumigati</taxon>
    </lineage>
</organism>
<dbReference type="GeneID" id="66930284"/>
<dbReference type="OrthoDB" id="20872at2759"/>
<reference evidence="2 3" key="1">
    <citation type="submission" date="2021-02" db="EMBL/GenBank/DDBJ databases">
        <title>Pan-genome distribution and transcriptional activeness of fungal secondary metabolism genes in Aspergillus section Fumigati.</title>
        <authorList>
            <person name="Takahashi H."/>
            <person name="Umemura M."/>
            <person name="Ninomiya A."/>
            <person name="Kusuya Y."/>
            <person name="Urayama S."/>
            <person name="Shimizu M."/>
            <person name="Watanabe A."/>
            <person name="Kamei K."/>
            <person name="Yaguchi T."/>
            <person name="Hagiwara D."/>
        </authorList>
    </citation>
    <scope>NUCLEOTIDE SEQUENCE [LARGE SCALE GENOMIC DNA]</scope>
    <source>
        <strain evidence="2 3">IFM 47045</strain>
    </source>
</reference>
<dbReference type="InterPro" id="IPR000845">
    <property type="entry name" value="Nucleoside_phosphorylase_d"/>
</dbReference>
<dbReference type="Proteomes" id="UP000710440">
    <property type="component" value="Unassembled WGS sequence"/>
</dbReference>
<comment type="caution">
    <text evidence="2">The sequence shown here is derived from an EMBL/GenBank/DDBJ whole genome shotgun (WGS) entry which is preliminary data.</text>
</comment>
<dbReference type="Gene3D" id="3.40.50.1580">
    <property type="entry name" value="Nucleoside phosphorylase domain"/>
    <property type="match status" value="1"/>
</dbReference>
<proteinExistence type="predicted"/>
<protein>
    <recommendedName>
        <fullName evidence="1">Nucleoside phosphorylase domain-containing protein</fullName>
    </recommendedName>
</protein>
<dbReference type="RefSeq" id="XP_043129838.1">
    <property type="nucleotide sequence ID" value="XM_043273903.1"/>
</dbReference>
<dbReference type="InterPro" id="IPR053137">
    <property type="entry name" value="NLR-like"/>
</dbReference>
<accession>A0A9P3C2Z7</accession>
<dbReference type="PANTHER" id="PTHR46082">
    <property type="entry name" value="ATP/GTP-BINDING PROTEIN-RELATED"/>
    <property type="match status" value="1"/>
</dbReference>
<evidence type="ECO:0000313" key="3">
    <source>
        <dbReference type="Proteomes" id="UP000710440"/>
    </source>
</evidence>
<dbReference type="GO" id="GO:0009116">
    <property type="term" value="P:nucleoside metabolic process"/>
    <property type="evidence" value="ECO:0007669"/>
    <property type="project" value="InterPro"/>
</dbReference>
<evidence type="ECO:0000259" key="1">
    <source>
        <dbReference type="Pfam" id="PF01048"/>
    </source>
</evidence>
<evidence type="ECO:0000313" key="2">
    <source>
        <dbReference type="EMBL" id="GIK06652.1"/>
    </source>
</evidence>
<dbReference type="Pfam" id="PF01048">
    <property type="entry name" value="PNP_UDP_1"/>
    <property type="match status" value="1"/>
</dbReference>
<name>A0A9P3C2Z7_ASPVI</name>
<dbReference type="InterPro" id="IPR035994">
    <property type="entry name" value="Nucleoside_phosphorylase_sf"/>
</dbReference>
<feature type="domain" description="Nucleoside phosphorylase" evidence="1">
    <location>
        <begin position="14"/>
        <end position="137"/>
    </location>
</feature>
<dbReference type="PANTHER" id="PTHR46082:SF6">
    <property type="entry name" value="AAA+ ATPASE DOMAIN-CONTAINING PROTEIN-RELATED"/>
    <property type="match status" value="1"/>
</dbReference>